<protein>
    <recommendedName>
        <fullName evidence="4">Reverse transcriptase domain-containing protein</fullName>
    </recommendedName>
</protein>
<evidence type="ECO:0000256" key="1">
    <source>
        <dbReference type="SAM" id="MobiDB-lite"/>
    </source>
</evidence>
<proteinExistence type="predicted"/>
<name>A0A6H5IZZ5_9HYME</name>
<reference evidence="2 3" key="1">
    <citation type="submission" date="2020-02" db="EMBL/GenBank/DDBJ databases">
        <authorList>
            <person name="Ferguson B K."/>
        </authorList>
    </citation>
    <scope>NUCLEOTIDE SEQUENCE [LARGE SCALE GENOMIC DNA]</scope>
</reference>
<evidence type="ECO:0000313" key="3">
    <source>
        <dbReference type="Proteomes" id="UP000479190"/>
    </source>
</evidence>
<keyword evidence="3" id="KW-1185">Reference proteome</keyword>
<accession>A0A6H5IZZ5</accession>
<organism evidence="2 3">
    <name type="scientific">Trichogramma brassicae</name>
    <dbReference type="NCBI Taxonomy" id="86971"/>
    <lineage>
        <taxon>Eukaryota</taxon>
        <taxon>Metazoa</taxon>
        <taxon>Ecdysozoa</taxon>
        <taxon>Arthropoda</taxon>
        <taxon>Hexapoda</taxon>
        <taxon>Insecta</taxon>
        <taxon>Pterygota</taxon>
        <taxon>Neoptera</taxon>
        <taxon>Endopterygota</taxon>
        <taxon>Hymenoptera</taxon>
        <taxon>Apocrita</taxon>
        <taxon>Proctotrupomorpha</taxon>
        <taxon>Chalcidoidea</taxon>
        <taxon>Trichogrammatidae</taxon>
        <taxon>Trichogramma</taxon>
    </lineage>
</organism>
<feature type="region of interest" description="Disordered" evidence="1">
    <location>
        <begin position="127"/>
        <end position="160"/>
    </location>
</feature>
<feature type="compositionally biased region" description="Low complexity" evidence="1">
    <location>
        <begin position="140"/>
        <end position="155"/>
    </location>
</feature>
<dbReference type="Proteomes" id="UP000479190">
    <property type="component" value="Unassembled WGS sequence"/>
</dbReference>
<gene>
    <name evidence="2" type="ORF">TBRA_LOCUS14494</name>
</gene>
<evidence type="ECO:0000313" key="2">
    <source>
        <dbReference type="EMBL" id="CAB0042906.1"/>
    </source>
</evidence>
<evidence type="ECO:0008006" key="4">
    <source>
        <dbReference type="Google" id="ProtNLM"/>
    </source>
</evidence>
<sequence>MYDTLLPLRRDEGKRIVGFADDIAVVAVAGTTYEVEDLLNCAIVRIRGALWGLGLETVDHKTEALLISRKRRWETVTIEVVDCFIASSPCIRYLGLQLNARLTFNHHLRAASEKASRVAGALSQIMPTIGGPRSSRRRLYTPTSSTRSSSTVPPSGAAEPEHRLACIERKQSIGELAYASSVVACTSRTRLPTSLPAYHRWPY</sequence>
<dbReference type="AlphaFoldDB" id="A0A6H5IZZ5"/>
<dbReference type="OrthoDB" id="411823at2759"/>
<dbReference type="EMBL" id="CADCXV010001239">
    <property type="protein sequence ID" value="CAB0042906.1"/>
    <property type="molecule type" value="Genomic_DNA"/>
</dbReference>